<dbReference type="Gene3D" id="2.40.110.10">
    <property type="entry name" value="Butyryl-CoA Dehydrogenase, subunit A, domain 2"/>
    <property type="match status" value="1"/>
</dbReference>
<dbReference type="Proteomes" id="UP001162891">
    <property type="component" value="Chromosome"/>
</dbReference>
<gene>
    <name evidence="6" type="ORF">AMOR_44550</name>
</gene>
<dbReference type="SUPFAM" id="SSF56645">
    <property type="entry name" value="Acyl-CoA dehydrogenase NM domain-like"/>
    <property type="match status" value="1"/>
</dbReference>
<keyword evidence="7" id="KW-1185">Reference proteome</keyword>
<comment type="cofactor">
    <cofactor evidence="1">
        <name>FAD</name>
        <dbReference type="ChEBI" id="CHEBI:57692"/>
    </cofactor>
</comment>
<dbReference type="Gene3D" id="1.20.140.10">
    <property type="entry name" value="Butyryl-CoA Dehydrogenase, subunit A, domain 3"/>
    <property type="match status" value="1"/>
</dbReference>
<keyword evidence="4" id="KW-0274">FAD</keyword>
<reference evidence="7" key="1">
    <citation type="journal article" date="2022" name="Int. J. Syst. Evol. Microbiol.">
        <title>Anaeromyxobacter oryzae sp. nov., Anaeromyxobacter diazotrophicus sp. nov. and Anaeromyxobacter paludicola sp. nov., isolated from paddy soils.</title>
        <authorList>
            <person name="Itoh H."/>
            <person name="Xu Z."/>
            <person name="Mise K."/>
            <person name="Masuda Y."/>
            <person name="Ushijima N."/>
            <person name="Hayakawa C."/>
            <person name="Shiratori Y."/>
            <person name="Senoo K."/>
        </authorList>
    </citation>
    <scope>NUCLEOTIDE SEQUENCE [LARGE SCALE GENOMIC DNA]</scope>
    <source>
        <strain evidence="7">Red232</strain>
    </source>
</reference>
<dbReference type="InterPro" id="IPR046373">
    <property type="entry name" value="Acyl-CoA_Oxase/DH_mid-dom_sf"/>
</dbReference>
<comment type="similarity">
    <text evidence="2">Belongs to the acyl-CoA dehydrogenase family.</text>
</comment>
<evidence type="ECO:0000256" key="1">
    <source>
        <dbReference type="ARBA" id="ARBA00001974"/>
    </source>
</evidence>
<accession>A0ABM7X151</accession>
<dbReference type="InterPro" id="IPR009100">
    <property type="entry name" value="AcylCoA_DH/oxidase_NM_dom_sf"/>
</dbReference>
<evidence type="ECO:0000256" key="4">
    <source>
        <dbReference type="ARBA" id="ARBA00022827"/>
    </source>
</evidence>
<dbReference type="Pfam" id="PF00441">
    <property type="entry name" value="Acyl-CoA_dh_1"/>
    <property type="match status" value="1"/>
</dbReference>
<dbReference type="SUPFAM" id="SSF47203">
    <property type="entry name" value="Acyl-CoA dehydrogenase C-terminal domain-like"/>
    <property type="match status" value="1"/>
</dbReference>
<evidence type="ECO:0000259" key="5">
    <source>
        <dbReference type="Pfam" id="PF00441"/>
    </source>
</evidence>
<keyword evidence="3" id="KW-0285">Flavoprotein</keyword>
<organism evidence="6 7">
    <name type="scientific">Anaeromyxobacter oryzae</name>
    <dbReference type="NCBI Taxonomy" id="2918170"/>
    <lineage>
        <taxon>Bacteria</taxon>
        <taxon>Pseudomonadati</taxon>
        <taxon>Myxococcota</taxon>
        <taxon>Myxococcia</taxon>
        <taxon>Myxococcales</taxon>
        <taxon>Cystobacterineae</taxon>
        <taxon>Anaeromyxobacteraceae</taxon>
        <taxon>Anaeromyxobacter</taxon>
    </lineage>
</organism>
<proteinExistence type="inferred from homology"/>
<dbReference type="InterPro" id="IPR009075">
    <property type="entry name" value="AcylCo_DH/oxidase_C"/>
</dbReference>
<evidence type="ECO:0000313" key="7">
    <source>
        <dbReference type="Proteomes" id="UP001162891"/>
    </source>
</evidence>
<evidence type="ECO:0000313" key="6">
    <source>
        <dbReference type="EMBL" id="BDG05459.1"/>
    </source>
</evidence>
<sequence>MTTLPTVKIAAEGLRTLPGDDVRQLLWRFADRFDLQMLVQSARGVARGPVARLVAGGGRNVHEWTPEKGALLEAYDAAGITSAFMEPADGGFIEGPKNLALALMAFELAWVDAGAATGALAGFLGLSPIKERGTPEQVHRYMSLASTGDGKKPWRAAFALTEPIPYVGVDTGMLSGRVRVLEWKEGAEPVLHVEKRGRFITNMGFANFVTAAVDSGDPRIKGSCMVILEETDPGTFDRGTPTKKLVHQLSSTNDPIFSLDVPASRIVGGYDVKDGVIVPRFSHSEVIEAVFRRTRVTVGVMTAAKLLSAIEPIIRYQRGRFRGAEQAAPGSLRWELGIQQREDALHRLVEIWATGEAAASLGFAAARTFDALDPLEREKEALLAAECIRGGRAELKRMKLVEASALELLALEARPRGGRDEARLAALRADPLVRYALLDAQANVLCPAAKLWNTGHGATVLREAVSLMGGYGITEDCPGFLGQKWMDAQLEATYEGPEAVQRRQLSVTMTQPLFLAQVRAWVRELRHVSAGRPGTGACTLATAFELWLWTMRHVEGATDAAGARLLQSPRQGVSFPLADALSWLVAARQQILDVLELQEKGAANAALAEALPGLVSFLGDLSHVQAARAAGEVGRICAELVHGYNRHPAWDADGLTACWQAQDLDALEGIFPGLAGCALDSVSGEAHPDKEGPCASCRGASDFRALRVKLDGCLTGAKLAQDRAAEALSKVMIPEALDYPA</sequence>
<evidence type="ECO:0000256" key="3">
    <source>
        <dbReference type="ARBA" id="ARBA00022630"/>
    </source>
</evidence>
<dbReference type="PANTHER" id="PTHR43884">
    <property type="entry name" value="ACYL-COA DEHYDROGENASE"/>
    <property type="match status" value="1"/>
</dbReference>
<feature type="domain" description="Acyl-CoA dehydrogenase/oxidase C-terminal" evidence="5">
    <location>
        <begin position="441"/>
        <end position="505"/>
    </location>
</feature>
<evidence type="ECO:0000256" key="2">
    <source>
        <dbReference type="ARBA" id="ARBA00009347"/>
    </source>
</evidence>
<dbReference type="RefSeq" id="WP_248354314.1">
    <property type="nucleotide sequence ID" value="NZ_AP025591.1"/>
</dbReference>
<dbReference type="EMBL" id="AP025591">
    <property type="protein sequence ID" value="BDG05459.1"/>
    <property type="molecule type" value="Genomic_DNA"/>
</dbReference>
<name>A0ABM7X151_9BACT</name>
<dbReference type="Gene3D" id="1.10.540.10">
    <property type="entry name" value="Acyl-CoA dehydrogenase/oxidase, N-terminal domain"/>
    <property type="match status" value="1"/>
</dbReference>
<protein>
    <recommendedName>
        <fullName evidence="5">Acyl-CoA dehydrogenase/oxidase C-terminal domain-containing protein</fullName>
    </recommendedName>
</protein>
<dbReference type="PANTHER" id="PTHR43884:SF12">
    <property type="entry name" value="ISOVALERYL-COA DEHYDROGENASE, MITOCHONDRIAL-RELATED"/>
    <property type="match status" value="1"/>
</dbReference>
<dbReference type="InterPro" id="IPR036250">
    <property type="entry name" value="AcylCo_DH-like_C"/>
</dbReference>
<dbReference type="InterPro" id="IPR037069">
    <property type="entry name" value="AcylCoA_DH/ox_N_sf"/>
</dbReference>